<feature type="signal peptide" evidence="1">
    <location>
        <begin position="1"/>
        <end position="19"/>
    </location>
</feature>
<proteinExistence type="predicted"/>
<dbReference type="EMBL" id="CP036273">
    <property type="protein sequence ID" value="QDU23591.1"/>
    <property type="molecule type" value="Genomic_DNA"/>
</dbReference>
<gene>
    <name evidence="3" type="ORF">ETAA1_55940</name>
</gene>
<dbReference type="Proteomes" id="UP000319576">
    <property type="component" value="Chromosome"/>
</dbReference>
<dbReference type="KEGG" id="uli:ETAA1_55940"/>
<evidence type="ECO:0000256" key="1">
    <source>
        <dbReference type="SAM" id="SignalP"/>
    </source>
</evidence>
<dbReference type="GO" id="GO:0016787">
    <property type="term" value="F:hydrolase activity"/>
    <property type="evidence" value="ECO:0007669"/>
    <property type="project" value="InterPro"/>
</dbReference>
<dbReference type="Gene3D" id="2.60.120.560">
    <property type="entry name" value="Exo-inulinase, domain 1"/>
    <property type="match status" value="1"/>
</dbReference>
<reference evidence="3 4" key="1">
    <citation type="submission" date="2019-02" db="EMBL/GenBank/DDBJ databases">
        <title>Deep-cultivation of Planctomycetes and their phenomic and genomic characterization uncovers novel biology.</title>
        <authorList>
            <person name="Wiegand S."/>
            <person name="Jogler M."/>
            <person name="Boedeker C."/>
            <person name="Pinto D."/>
            <person name="Vollmers J."/>
            <person name="Rivas-Marin E."/>
            <person name="Kohn T."/>
            <person name="Peeters S.H."/>
            <person name="Heuer A."/>
            <person name="Rast P."/>
            <person name="Oberbeckmann S."/>
            <person name="Bunk B."/>
            <person name="Jeske O."/>
            <person name="Meyerdierks A."/>
            <person name="Storesund J.E."/>
            <person name="Kallscheuer N."/>
            <person name="Luecker S."/>
            <person name="Lage O.M."/>
            <person name="Pohl T."/>
            <person name="Merkel B.J."/>
            <person name="Hornburger P."/>
            <person name="Mueller R.-W."/>
            <person name="Bruemmer F."/>
            <person name="Labrenz M."/>
            <person name="Spormann A.M."/>
            <person name="Op den Camp H."/>
            <person name="Overmann J."/>
            <person name="Amann R."/>
            <person name="Jetten M.S.M."/>
            <person name="Mascher T."/>
            <person name="Medema M.H."/>
            <person name="Devos D.P."/>
            <person name="Kaster A.-K."/>
            <person name="Ovreas L."/>
            <person name="Rohde M."/>
            <person name="Galperin M.Y."/>
            <person name="Jogler C."/>
        </authorList>
    </citation>
    <scope>NUCLEOTIDE SEQUENCE [LARGE SCALE GENOMIC DNA]</scope>
    <source>
        <strain evidence="3 4">ETA_A1</strain>
    </source>
</reference>
<name>A0A517Y1D6_9BACT</name>
<organism evidence="3 4">
    <name type="scientific">Urbifossiella limnaea</name>
    <dbReference type="NCBI Taxonomy" id="2528023"/>
    <lineage>
        <taxon>Bacteria</taxon>
        <taxon>Pseudomonadati</taxon>
        <taxon>Planctomycetota</taxon>
        <taxon>Planctomycetia</taxon>
        <taxon>Gemmatales</taxon>
        <taxon>Gemmataceae</taxon>
        <taxon>Urbifossiella</taxon>
    </lineage>
</organism>
<evidence type="ECO:0000259" key="2">
    <source>
        <dbReference type="Pfam" id="PF06439"/>
    </source>
</evidence>
<accession>A0A517Y1D6</accession>
<dbReference type="AlphaFoldDB" id="A0A517Y1D6"/>
<dbReference type="Pfam" id="PF06439">
    <property type="entry name" value="3keto-disac_hyd"/>
    <property type="match status" value="1"/>
</dbReference>
<feature type="domain" description="3-keto-alpha-glucoside-1,2-lyase/3-keto-2-hydroxy-glucal hydratase" evidence="2">
    <location>
        <begin position="31"/>
        <end position="248"/>
    </location>
</feature>
<dbReference type="RefSeq" id="WP_145243824.1">
    <property type="nucleotide sequence ID" value="NZ_CP036273.1"/>
</dbReference>
<evidence type="ECO:0000313" key="4">
    <source>
        <dbReference type="Proteomes" id="UP000319576"/>
    </source>
</evidence>
<sequence precursor="true">MRALAVPLACLVALVPASAQPPAPEKFSDAGFVSIFNGKDLTGWTVSAKTGHSGTTKNKSGGKWEIKDGAIVGSQDVPGNGGIVITDKQYGDFEVALEMKNDDGPDSGLFLRSTDTGKCYQAMIDYHKGGNLMGVYGEGIGGRPHVRNFDFGKDVNEIVVPSRQTPDYKSPVSAADWKAFWKHGEWNELRARIEGNPPKITTWIKGVKFLEYQDTEKRLADTGGIALQVHGGGDYTKQFVRYRNIRVRDLSRK</sequence>
<evidence type="ECO:0000313" key="3">
    <source>
        <dbReference type="EMBL" id="QDU23591.1"/>
    </source>
</evidence>
<feature type="chain" id="PRO_5022017409" description="3-keto-alpha-glucoside-1,2-lyase/3-keto-2-hydroxy-glucal hydratase domain-containing protein" evidence="1">
    <location>
        <begin position="20"/>
        <end position="253"/>
    </location>
</feature>
<dbReference type="InterPro" id="IPR010496">
    <property type="entry name" value="AL/BT2_dom"/>
</dbReference>
<dbReference type="OrthoDB" id="9780017at2"/>
<protein>
    <recommendedName>
        <fullName evidence="2">3-keto-alpha-glucoside-1,2-lyase/3-keto-2-hydroxy-glucal hydratase domain-containing protein</fullName>
    </recommendedName>
</protein>
<keyword evidence="1" id="KW-0732">Signal</keyword>
<keyword evidence="4" id="KW-1185">Reference proteome</keyword>